<dbReference type="EMBL" id="HBKO01012491">
    <property type="protein sequence ID" value="CAE2206728.1"/>
    <property type="molecule type" value="Transcribed_RNA"/>
</dbReference>
<gene>
    <name evidence="1" type="ORF">CPOL0286_LOCUS5543</name>
</gene>
<sequence length="148" mass="16249">MRACAGRELEHMVAVGPSRRHPCLPRPRWMEAVQRVRRSLVRRVHGKCSVSPAGSSDVLPMRYQRPGGIVGQSCVVKAKKESGLLPVTLSISGALRFATTFPKSITLSVYTAAVTGSARWRTSPAKSKQDDVRERGERIALRTVLSAR</sequence>
<accession>A0A7S4HRD1</accession>
<dbReference type="AlphaFoldDB" id="A0A7S4HRD1"/>
<proteinExistence type="predicted"/>
<protein>
    <submittedName>
        <fullName evidence="1">Uncharacterized protein</fullName>
    </submittedName>
</protein>
<organism evidence="1">
    <name type="scientific">Prymnesium polylepis</name>
    <dbReference type="NCBI Taxonomy" id="72548"/>
    <lineage>
        <taxon>Eukaryota</taxon>
        <taxon>Haptista</taxon>
        <taxon>Haptophyta</taxon>
        <taxon>Prymnesiophyceae</taxon>
        <taxon>Prymnesiales</taxon>
        <taxon>Prymnesiaceae</taxon>
        <taxon>Prymnesium</taxon>
    </lineage>
</organism>
<name>A0A7S4HRD1_9EUKA</name>
<evidence type="ECO:0000313" key="1">
    <source>
        <dbReference type="EMBL" id="CAE2206728.1"/>
    </source>
</evidence>
<reference evidence="1" key="1">
    <citation type="submission" date="2021-01" db="EMBL/GenBank/DDBJ databases">
        <authorList>
            <person name="Corre E."/>
            <person name="Pelletier E."/>
            <person name="Niang G."/>
            <person name="Scheremetjew M."/>
            <person name="Finn R."/>
            <person name="Kale V."/>
            <person name="Holt S."/>
            <person name="Cochrane G."/>
            <person name="Meng A."/>
            <person name="Brown T."/>
            <person name="Cohen L."/>
        </authorList>
    </citation>
    <scope>NUCLEOTIDE SEQUENCE</scope>
    <source>
        <strain evidence="1">UIO037</strain>
    </source>
</reference>